<dbReference type="EMBL" id="FOFZ01000009">
    <property type="protein sequence ID" value="SER27699.1"/>
    <property type="molecule type" value="Genomic_DNA"/>
</dbReference>
<dbReference type="RefSeq" id="WP_074723782.1">
    <property type="nucleotide sequence ID" value="NZ_CBCRVS010000009.1"/>
</dbReference>
<protein>
    <recommendedName>
        <fullName evidence="3">DUF4935 domain-containing protein</fullName>
    </recommendedName>
</protein>
<dbReference type="Proteomes" id="UP000183658">
    <property type="component" value="Unassembled WGS sequence"/>
</dbReference>
<accession>A0A1H9MW50</accession>
<gene>
    <name evidence="1" type="ORF">SAMN05444355_10936</name>
</gene>
<evidence type="ECO:0000313" key="2">
    <source>
        <dbReference type="Proteomes" id="UP000183658"/>
    </source>
</evidence>
<reference evidence="2" key="1">
    <citation type="submission" date="2016-10" db="EMBL/GenBank/DDBJ databases">
        <authorList>
            <person name="Varghese N."/>
            <person name="Submissions S."/>
        </authorList>
    </citation>
    <scope>NUCLEOTIDE SEQUENCE [LARGE SCALE GENOMIC DNA]</scope>
    <source>
        <strain evidence="2">DSM 15719</strain>
    </source>
</reference>
<evidence type="ECO:0000313" key="1">
    <source>
        <dbReference type="EMBL" id="SER27699.1"/>
    </source>
</evidence>
<dbReference type="OrthoDB" id="1451040at2"/>
<keyword evidence="2" id="KW-1185">Reference proteome</keyword>
<evidence type="ECO:0008006" key="3">
    <source>
        <dbReference type="Google" id="ProtNLM"/>
    </source>
</evidence>
<dbReference type="AlphaFoldDB" id="A0A1H9MW50"/>
<sequence>MIAYLDTCTILNLLQINYDDEYIKYLIKSFDEIKLTPIVFEELVTNKFVNVLDDSHKEILDNIIFQQLQSYIDREDYSDSLYFTKKRNNNCFKENGESHSVSYSIKLSRYGKNDFGENLLKTHFISDDSPAKKDFDHFYQINVIGQILNSIDLMTIFWLKQYITKNQLIKYCHSLKQLYSKDVGILLAKLRDYSNKFVDALKSKQKIIITQLIEILSDLKEDINDKLSEIISDPDFKDVLRKNRDWKELLTNIQKSNFREKIPYINKRMEDLEKVWELV</sequence>
<proteinExistence type="predicted"/>
<organism evidence="1 2">
    <name type="scientific">Flavobacterium frigoris</name>
    <dbReference type="NCBI Taxonomy" id="229204"/>
    <lineage>
        <taxon>Bacteria</taxon>
        <taxon>Pseudomonadati</taxon>
        <taxon>Bacteroidota</taxon>
        <taxon>Flavobacteriia</taxon>
        <taxon>Flavobacteriales</taxon>
        <taxon>Flavobacteriaceae</taxon>
        <taxon>Flavobacterium</taxon>
    </lineage>
</organism>
<name>A0A1H9MW50_FLAFI</name>